<keyword evidence="2 7" id="KW-0132">Cell division</keyword>
<dbReference type="eggNOG" id="COG4839">
    <property type="taxonomic scope" value="Bacteria"/>
</dbReference>
<dbReference type="NCBIfam" id="TIGR02209">
    <property type="entry name" value="ftsL_broad"/>
    <property type="match status" value="1"/>
</dbReference>
<reference evidence="10" key="1">
    <citation type="submission" date="2010-12" db="EMBL/GenBank/DDBJ databases">
        <title>Complete sequence of Bacillus cellulosilyticus DSM 2522.</title>
        <authorList>
            <consortium name="US DOE Joint Genome Institute"/>
            <person name="Lucas S."/>
            <person name="Copeland A."/>
            <person name="Lapidus A."/>
            <person name="Cheng J.-F."/>
            <person name="Bruce D."/>
            <person name="Goodwin L."/>
            <person name="Pitluck S."/>
            <person name="Chertkov O."/>
            <person name="Detter J.C."/>
            <person name="Han C."/>
            <person name="Tapia R."/>
            <person name="Land M."/>
            <person name="Hauser L."/>
            <person name="Jeffries C."/>
            <person name="Kyrpides N."/>
            <person name="Ivanova N."/>
            <person name="Mikhailova N."/>
            <person name="Brumm P."/>
            <person name="Mead D."/>
            <person name="Woyke T."/>
        </authorList>
    </citation>
    <scope>NUCLEOTIDE SEQUENCE [LARGE SCALE GENOMIC DNA]</scope>
    <source>
        <strain evidence="10">DSM 2522</strain>
    </source>
</reference>
<dbReference type="GO" id="GO:0005886">
    <property type="term" value="C:plasma membrane"/>
    <property type="evidence" value="ECO:0007669"/>
    <property type="project" value="UniProtKB-SubCell"/>
</dbReference>
<dbReference type="HOGENOM" id="CLU_157825_0_0_9"/>
<dbReference type="RefSeq" id="WP_013489190.1">
    <property type="nucleotide sequence ID" value="NC_014829.1"/>
</dbReference>
<feature type="compositionally biased region" description="Polar residues" evidence="9">
    <location>
        <begin position="1"/>
        <end position="23"/>
    </location>
</feature>
<keyword evidence="3 7" id="KW-0812">Transmembrane</keyword>
<dbReference type="STRING" id="649639.Bcell_2599"/>
<dbReference type="GO" id="GO:0043093">
    <property type="term" value="P:FtsZ-dependent cytokinesis"/>
    <property type="evidence" value="ECO:0007669"/>
    <property type="project" value="UniProtKB-UniRule"/>
</dbReference>
<dbReference type="InterPro" id="IPR011922">
    <property type="entry name" value="Cell_div_FtsL"/>
</dbReference>
<keyword evidence="11" id="KW-1185">Reference proteome</keyword>
<keyword evidence="5 7" id="KW-0472">Membrane</keyword>
<evidence type="ECO:0000256" key="6">
    <source>
        <dbReference type="ARBA" id="ARBA00023306"/>
    </source>
</evidence>
<evidence type="ECO:0000256" key="7">
    <source>
        <dbReference type="HAMAP-Rule" id="MF_00910"/>
    </source>
</evidence>
<name>E6TTT7_EVAC2</name>
<feature type="transmembrane region" description="Helical" evidence="7">
    <location>
        <begin position="37"/>
        <end position="58"/>
    </location>
</feature>
<dbReference type="InterPro" id="IPR007060">
    <property type="entry name" value="FtsL/DivIC"/>
</dbReference>
<gene>
    <name evidence="7" type="primary">ftsL</name>
    <name evidence="10" type="ordered locus">Bcell_2599</name>
</gene>
<evidence type="ECO:0000256" key="9">
    <source>
        <dbReference type="SAM" id="MobiDB-lite"/>
    </source>
</evidence>
<sequence>MSPLVQRQTEPLTHPSIKQQPSKQKVFKGGITKGEKVIFSAAIIAVVMVLFMVISNYASIYITNHQIQQTERGIQQQVNANEALNLQVMELSDPERILSEAKEMGMVLDPNNVRYTHSNNH</sequence>
<evidence type="ECO:0000256" key="2">
    <source>
        <dbReference type="ARBA" id="ARBA00022618"/>
    </source>
</evidence>
<evidence type="ECO:0000256" key="4">
    <source>
        <dbReference type="ARBA" id="ARBA00022989"/>
    </source>
</evidence>
<dbReference type="GO" id="GO:0032153">
    <property type="term" value="C:cell division site"/>
    <property type="evidence" value="ECO:0007669"/>
    <property type="project" value="UniProtKB-UniRule"/>
</dbReference>
<evidence type="ECO:0000313" key="10">
    <source>
        <dbReference type="EMBL" id="ADU30856.1"/>
    </source>
</evidence>
<evidence type="ECO:0000256" key="5">
    <source>
        <dbReference type="ARBA" id="ARBA00023136"/>
    </source>
</evidence>
<feature type="region of interest" description="Disordered" evidence="9">
    <location>
        <begin position="1"/>
        <end position="25"/>
    </location>
</feature>
<keyword evidence="1 7" id="KW-1003">Cell membrane</keyword>
<keyword evidence="4 7" id="KW-1133">Transmembrane helix</keyword>
<comment type="subcellular location">
    <subcellularLocation>
        <location evidence="7">Cell membrane</location>
        <topology evidence="7">Single-pass type II membrane protein</topology>
    </subcellularLocation>
    <text evidence="7">Localizes to the division septum where it forms a ring structure.</text>
</comment>
<dbReference type="OrthoDB" id="2989137at2"/>
<dbReference type="EMBL" id="CP002394">
    <property type="protein sequence ID" value="ADU30856.1"/>
    <property type="molecule type" value="Genomic_DNA"/>
</dbReference>
<evidence type="ECO:0000256" key="8">
    <source>
        <dbReference type="NCBIfam" id="TIGR02209"/>
    </source>
</evidence>
<dbReference type="Proteomes" id="UP000001401">
    <property type="component" value="Chromosome"/>
</dbReference>
<evidence type="ECO:0000256" key="1">
    <source>
        <dbReference type="ARBA" id="ARBA00022475"/>
    </source>
</evidence>
<evidence type="ECO:0000313" key="11">
    <source>
        <dbReference type="Proteomes" id="UP000001401"/>
    </source>
</evidence>
<dbReference type="HAMAP" id="MF_00910">
    <property type="entry name" value="FtsL"/>
    <property type="match status" value="1"/>
</dbReference>
<comment type="similarity">
    <text evidence="7">Belongs to the FtsL family.</text>
</comment>
<protein>
    <recommendedName>
        <fullName evidence="7 8">Cell division protein FtsL</fullName>
    </recommendedName>
</protein>
<evidence type="ECO:0000256" key="3">
    <source>
        <dbReference type="ARBA" id="ARBA00022692"/>
    </source>
</evidence>
<organism evidence="10 11">
    <name type="scientific">Evansella cellulosilytica (strain ATCC 21833 / DSM 2522 / FERM P-1141 / JCM 9156 / N-4)</name>
    <name type="common">Bacillus cellulosilyticus</name>
    <dbReference type="NCBI Taxonomy" id="649639"/>
    <lineage>
        <taxon>Bacteria</taxon>
        <taxon>Bacillati</taxon>
        <taxon>Bacillota</taxon>
        <taxon>Bacilli</taxon>
        <taxon>Bacillales</taxon>
        <taxon>Bacillaceae</taxon>
        <taxon>Evansella</taxon>
    </lineage>
</organism>
<proteinExistence type="inferred from homology"/>
<dbReference type="AlphaFoldDB" id="E6TTT7"/>
<dbReference type="KEGG" id="bco:Bcell_2599"/>
<comment type="function">
    <text evidence="7">Essential cell division protein.</text>
</comment>
<keyword evidence="6 7" id="KW-0131">Cell cycle</keyword>
<accession>E6TTT7</accession>
<dbReference type="Pfam" id="PF04977">
    <property type="entry name" value="DivIC"/>
    <property type="match status" value="1"/>
</dbReference>